<dbReference type="AlphaFoldDB" id="A0A9Q6VMA1"/>
<feature type="domain" description="DUF4376" evidence="1">
    <location>
        <begin position="119"/>
        <end position="221"/>
    </location>
</feature>
<evidence type="ECO:0000259" key="1">
    <source>
        <dbReference type="Pfam" id="PF14301"/>
    </source>
</evidence>
<protein>
    <submittedName>
        <fullName evidence="2">Phage tail protein</fullName>
    </submittedName>
</protein>
<gene>
    <name evidence="2" type="ORF">I5R27_02015</name>
</gene>
<dbReference type="InterPro" id="IPR025484">
    <property type="entry name" value="DUF4376"/>
</dbReference>
<dbReference type="Pfam" id="PF14301">
    <property type="entry name" value="DUF4376"/>
    <property type="match status" value="1"/>
</dbReference>
<reference evidence="2 3" key="1">
    <citation type="submission" date="2020-11" db="EMBL/GenBank/DDBJ databases">
        <title>The Complete Genome of Pseudomonas fragi A13BB.</title>
        <authorList>
            <person name="Awolope O.K."/>
            <person name="O'Driscoll N.H."/>
            <person name="Di Salvo A."/>
            <person name="Lamb A.J."/>
        </authorList>
    </citation>
    <scope>NUCLEOTIDE SEQUENCE [LARGE SCALE GENOMIC DNA]</scope>
    <source>
        <strain evidence="2 3">A13BB</strain>
    </source>
</reference>
<dbReference type="Proteomes" id="UP000594467">
    <property type="component" value="Chromosome"/>
</dbReference>
<dbReference type="RefSeq" id="WP_196883480.1">
    <property type="nucleotide sequence ID" value="NZ_CP065202.1"/>
</dbReference>
<proteinExistence type="predicted"/>
<name>A0A9Q6VMA1_PSEFR</name>
<dbReference type="EMBL" id="CP065202">
    <property type="protein sequence ID" value="QPL31921.1"/>
    <property type="molecule type" value="Genomic_DNA"/>
</dbReference>
<accession>A0A9Q6VMA1</accession>
<sequence>MTDKIVYQTNRQGIYVGVTTADPCPLEEGVWLVPGGCVEVEPPLVPEHKAAHWNGKAWALIDSYAGATVYSKETGHSLLIESPGPLPKGYTVQAPKPYQVWSKNQWVDDVPALAKLRYADQLDAVNAACEQAITGGFYCDVLGEPHRYDSTLIDQVNLTSQVVLGNDGHLACRDALSVKAYREHTAEQLHLVSTSFNHHRLTCQQKALSLKDQLDAALTANDLSAIDAASWAAGQA</sequence>
<organism evidence="2 3">
    <name type="scientific">Pseudomonas fragi</name>
    <dbReference type="NCBI Taxonomy" id="296"/>
    <lineage>
        <taxon>Bacteria</taxon>
        <taxon>Pseudomonadati</taxon>
        <taxon>Pseudomonadota</taxon>
        <taxon>Gammaproteobacteria</taxon>
        <taxon>Pseudomonadales</taxon>
        <taxon>Pseudomonadaceae</taxon>
        <taxon>Pseudomonas</taxon>
    </lineage>
</organism>
<evidence type="ECO:0000313" key="3">
    <source>
        <dbReference type="Proteomes" id="UP000594467"/>
    </source>
</evidence>
<evidence type="ECO:0000313" key="2">
    <source>
        <dbReference type="EMBL" id="QPL31921.1"/>
    </source>
</evidence>